<evidence type="ECO:0000313" key="5">
    <source>
        <dbReference type="Proteomes" id="UP000533476"/>
    </source>
</evidence>
<keyword evidence="2" id="KW-0720">Serine protease</keyword>
<name>A0A7Y0Q4G9_9FIRM</name>
<keyword evidence="2" id="KW-0645">Protease</keyword>
<gene>
    <name evidence="4" type="ORF">HIJ39_12915</name>
</gene>
<evidence type="ECO:0000256" key="2">
    <source>
        <dbReference type="ARBA" id="ARBA00022825"/>
    </source>
</evidence>
<dbReference type="PANTHER" id="PTHR42776">
    <property type="entry name" value="SERINE PEPTIDASE S9 FAMILY MEMBER"/>
    <property type="match status" value="1"/>
</dbReference>
<dbReference type="RefSeq" id="WP_169100323.1">
    <property type="nucleotide sequence ID" value="NZ_JABBVZ010000044.1"/>
</dbReference>
<dbReference type="Pfam" id="PF07676">
    <property type="entry name" value="PD40"/>
    <property type="match status" value="1"/>
</dbReference>
<keyword evidence="5" id="KW-1185">Reference proteome</keyword>
<dbReference type="InterPro" id="IPR011042">
    <property type="entry name" value="6-blade_b-propeller_TolB-like"/>
</dbReference>
<dbReference type="Proteomes" id="UP000533476">
    <property type="component" value="Unassembled WGS sequence"/>
</dbReference>
<dbReference type="SUPFAM" id="SSF53474">
    <property type="entry name" value="alpha/beta-Hydrolases"/>
    <property type="match status" value="1"/>
</dbReference>
<feature type="domain" description="Peptidase S9 prolyl oligopeptidase catalytic" evidence="3">
    <location>
        <begin position="448"/>
        <end position="658"/>
    </location>
</feature>
<evidence type="ECO:0000259" key="3">
    <source>
        <dbReference type="Pfam" id="PF00326"/>
    </source>
</evidence>
<protein>
    <submittedName>
        <fullName evidence="4">S9 family peptidase</fullName>
    </submittedName>
</protein>
<dbReference type="SUPFAM" id="SSF69304">
    <property type="entry name" value="Tricorn protease N-terminal domain"/>
    <property type="match status" value="1"/>
</dbReference>
<evidence type="ECO:0000256" key="1">
    <source>
        <dbReference type="ARBA" id="ARBA00022801"/>
    </source>
</evidence>
<dbReference type="InterPro" id="IPR011659">
    <property type="entry name" value="WD40"/>
</dbReference>
<reference evidence="4 5" key="1">
    <citation type="submission" date="2020-04" db="EMBL/GenBank/DDBJ databases">
        <authorList>
            <person name="Zhang R."/>
            <person name="Schippers A."/>
        </authorList>
    </citation>
    <scope>NUCLEOTIDE SEQUENCE [LARGE SCALE GENOMIC DNA]</scope>
    <source>
        <strain evidence="4 5">DSM 109850</strain>
    </source>
</reference>
<dbReference type="PANTHER" id="PTHR42776:SF27">
    <property type="entry name" value="DIPEPTIDYL PEPTIDASE FAMILY MEMBER 6"/>
    <property type="match status" value="1"/>
</dbReference>
<dbReference type="Gene3D" id="3.40.50.1820">
    <property type="entry name" value="alpha/beta hydrolase"/>
    <property type="match status" value="1"/>
</dbReference>
<dbReference type="InterPro" id="IPR001375">
    <property type="entry name" value="Peptidase_S9_cat"/>
</dbReference>
<dbReference type="Gene3D" id="2.120.10.30">
    <property type="entry name" value="TolB, C-terminal domain"/>
    <property type="match status" value="1"/>
</dbReference>
<dbReference type="InterPro" id="IPR029058">
    <property type="entry name" value="AB_hydrolase_fold"/>
</dbReference>
<dbReference type="GO" id="GO:0004252">
    <property type="term" value="F:serine-type endopeptidase activity"/>
    <property type="evidence" value="ECO:0007669"/>
    <property type="project" value="TreeGrafter"/>
</dbReference>
<comment type="caution">
    <text evidence="4">The sequence shown here is derived from an EMBL/GenBank/DDBJ whole genome shotgun (WGS) entry which is preliminary data.</text>
</comment>
<dbReference type="AlphaFoldDB" id="A0A7Y0Q4G9"/>
<sequence>MRVEDLWEIRTWGMPVFDPVRPRLYFVESWLDKRENCSHSRIMRMMLDDETVAPITLGPGDTFPVPSPDGTWLGFLSRRSGSSQVWRLPLSGGEAEQVTRIQGGVKSFAWLHDGEFMIVVAHVEHGLLEAEHPPSEPRQDASDGEWERWYTRGVKRITHQYYKLDGQGFFDQGRDQLVRVEVKTGRPTLLTSGFDNYSHPVLAADDGMLWTLVRRYDSRPESHPSATVIVSLDAEKGAETILAEPELAIENLAVGREEQVLYFTGSVLAEMGYGNTSLYRLDLGDGRWINLSHSTDRPVGDASGADVAPPTRLRPIEWRDMAVMTFSDHGRVTLAAFGENGEVRPLFDAKQVVLDFAVKDDQVCLVVTDPTHPSGLQLARLDGEANPVRWAPAPWGDGDGPRPVEEIVAHEADGTAVQTWCLLPSGDGPHPVVLEVHGGPMSMYGYRYHHEFQSLAAHGYAVVYTNPRGSVGYGAEFCRTIMGQWGDKDYRDVMAGLDAALSAWPSLDRTHLGVAGGSYGGFMVNWIISHSTRFSAAVTMRSVVNRFSAMGSSDLGFLRVPQYGEKPWWEDPEPYWQQSPLRYASAIRTPLLIEHQEKDFRLPIEQGEQLYSALKYMGRTVEMLLYPDESHGMSRSGKPWHRIYRLNSIINWFDRYLSRHGDNAGQEPR</sequence>
<keyword evidence="1" id="KW-0378">Hydrolase</keyword>
<organism evidence="4 5">
    <name type="scientific">Sulfobacillus harzensis</name>
    <dbReference type="NCBI Taxonomy" id="2729629"/>
    <lineage>
        <taxon>Bacteria</taxon>
        <taxon>Bacillati</taxon>
        <taxon>Bacillota</taxon>
        <taxon>Clostridia</taxon>
        <taxon>Eubacteriales</taxon>
        <taxon>Clostridiales Family XVII. Incertae Sedis</taxon>
        <taxon>Sulfobacillus</taxon>
    </lineage>
</organism>
<dbReference type="EMBL" id="JABBVZ010000044">
    <property type="protein sequence ID" value="NMP23239.1"/>
    <property type="molecule type" value="Genomic_DNA"/>
</dbReference>
<dbReference type="GO" id="GO:0006508">
    <property type="term" value="P:proteolysis"/>
    <property type="evidence" value="ECO:0007669"/>
    <property type="project" value="InterPro"/>
</dbReference>
<dbReference type="Pfam" id="PF00326">
    <property type="entry name" value="Peptidase_S9"/>
    <property type="match status" value="1"/>
</dbReference>
<accession>A0A7Y0Q4G9</accession>
<proteinExistence type="predicted"/>
<evidence type="ECO:0000313" key="4">
    <source>
        <dbReference type="EMBL" id="NMP23239.1"/>
    </source>
</evidence>